<evidence type="ECO:0000259" key="11">
    <source>
        <dbReference type="PROSITE" id="PS51362"/>
    </source>
</evidence>
<dbReference type="FunFam" id="2.10.90.10:FF:000005">
    <property type="entry name" value="Inhibin beta A chain"/>
    <property type="match status" value="1"/>
</dbReference>
<feature type="compositionally biased region" description="Polar residues" evidence="9">
    <location>
        <begin position="127"/>
        <end position="138"/>
    </location>
</feature>
<keyword evidence="4 10" id="KW-0732">Signal</keyword>
<reference evidence="13" key="1">
    <citation type="submission" date="2025-08" db="UniProtKB">
        <authorList>
            <consortium name="RefSeq"/>
        </authorList>
    </citation>
    <scope>IDENTIFICATION</scope>
    <source>
        <tissue evidence="13">Sperm</tissue>
    </source>
</reference>
<dbReference type="InterPro" id="IPR017948">
    <property type="entry name" value="TGFb_CS"/>
</dbReference>
<dbReference type="GO" id="GO:0008083">
    <property type="term" value="F:growth factor activity"/>
    <property type="evidence" value="ECO:0007669"/>
    <property type="project" value="UniProtKB-KW"/>
</dbReference>
<keyword evidence="5 8" id="KW-0339">Growth factor</keyword>
<dbReference type="PROSITE" id="PS51362">
    <property type="entry name" value="TGF_BETA_2"/>
    <property type="match status" value="1"/>
</dbReference>
<evidence type="ECO:0000256" key="9">
    <source>
        <dbReference type="SAM" id="MobiDB-lite"/>
    </source>
</evidence>
<gene>
    <name evidence="13" type="primary">LOC116945532</name>
</gene>
<evidence type="ECO:0000256" key="4">
    <source>
        <dbReference type="ARBA" id="ARBA00022729"/>
    </source>
</evidence>
<evidence type="ECO:0000256" key="6">
    <source>
        <dbReference type="ARBA" id="ARBA00023157"/>
    </source>
</evidence>
<dbReference type="RefSeq" id="XP_032815797.1">
    <property type="nucleotide sequence ID" value="XM_032959906.1"/>
</dbReference>
<dbReference type="SMART" id="SM00204">
    <property type="entry name" value="TGFB"/>
    <property type="match status" value="1"/>
</dbReference>
<feature type="domain" description="TGF-beta family profile" evidence="11">
    <location>
        <begin position="274"/>
        <end position="396"/>
    </location>
</feature>
<dbReference type="PANTHER" id="PTHR11848">
    <property type="entry name" value="TGF-BETA FAMILY"/>
    <property type="match status" value="1"/>
</dbReference>
<protein>
    <submittedName>
        <fullName evidence="13">Inhibin beta B chain-like</fullName>
    </submittedName>
</protein>
<feature type="signal peptide" evidence="10">
    <location>
        <begin position="1"/>
        <end position="26"/>
    </location>
</feature>
<comment type="subcellular location">
    <subcellularLocation>
        <location evidence="1">Secreted</location>
    </subcellularLocation>
</comment>
<evidence type="ECO:0000256" key="5">
    <source>
        <dbReference type="ARBA" id="ARBA00023030"/>
    </source>
</evidence>
<evidence type="ECO:0000256" key="3">
    <source>
        <dbReference type="ARBA" id="ARBA00022525"/>
    </source>
</evidence>
<keyword evidence="12" id="KW-1185">Reference proteome</keyword>
<dbReference type="Gene3D" id="2.60.120.970">
    <property type="match status" value="1"/>
</dbReference>
<accession>A0AAJ7WZS1</accession>
<evidence type="ECO:0000256" key="8">
    <source>
        <dbReference type="RuleBase" id="RU000354"/>
    </source>
</evidence>
<feature type="chain" id="PRO_5042537846" evidence="10">
    <location>
        <begin position="27"/>
        <end position="396"/>
    </location>
</feature>
<dbReference type="Pfam" id="PF00688">
    <property type="entry name" value="TGFb_propeptide"/>
    <property type="match status" value="1"/>
</dbReference>
<dbReference type="PROSITE" id="PS00250">
    <property type="entry name" value="TGF_BETA_1"/>
    <property type="match status" value="1"/>
</dbReference>
<evidence type="ECO:0000256" key="2">
    <source>
        <dbReference type="ARBA" id="ARBA00006656"/>
    </source>
</evidence>
<dbReference type="Proteomes" id="UP001318040">
    <property type="component" value="Chromosome 2"/>
</dbReference>
<evidence type="ECO:0000256" key="10">
    <source>
        <dbReference type="SAM" id="SignalP"/>
    </source>
</evidence>
<dbReference type="GO" id="GO:0005615">
    <property type="term" value="C:extracellular space"/>
    <property type="evidence" value="ECO:0007669"/>
    <property type="project" value="TreeGrafter"/>
</dbReference>
<comment type="similarity">
    <text evidence="2 8">Belongs to the TGF-beta family.</text>
</comment>
<evidence type="ECO:0000313" key="12">
    <source>
        <dbReference type="Proteomes" id="UP001318040"/>
    </source>
</evidence>
<keyword evidence="3" id="KW-0964">Secreted</keyword>
<proteinExistence type="inferred from homology"/>
<dbReference type="KEGG" id="pmrn:116945532"/>
<name>A0AAJ7WZS1_PETMA</name>
<dbReference type="GO" id="GO:0005125">
    <property type="term" value="F:cytokine activity"/>
    <property type="evidence" value="ECO:0007669"/>
    <property type="project" value="TreeGrafter"/>
</dbReference>
<dbReference type="InterPro" id="IPR029034">
    <property type="entry name" value="Cystine-knot_cytokine"/>
</dbReference>
<dbReference type="Pfam" id="PF00019">
    <property type="entry name" value="TGF_beta"/>
    <property type="match status" value="1"/>
</dbReference>
<dbReference type="GeneID" id="116945532"/>
<sequence>MQTAPLAIMTVLALLMLLTTNSVVSAATPARDLRNASLSATSGGCWTCGPHEQQQQQQQQQQQHAGADTSLLTEAVKRHILARLQMRERPNITQPVPRATMLNALRRLQAGGQHHQQQQHQHRQHQATRGSDPSEQSSEIISFAESDGDSPSELQFHLASEMGRRLHVTNAVLWLHLRLSEPRRRVSVTLGLMHRGALLGSWVPLEKRLTLHRSSWHRLPVTEAVQAALDGGLRRVSLRVSCPECVTAGVVPALPDGANDAQRPFLVMKAREVRNKRQLHKRGLECDGRTSLCCRKQFYIDFRSIGWNDWIIAPPGYYGNFCEGQCPAYMAGTLGTAASFHSAVISRLRDANQVNSVTSCCIPTRLSAMSMLYFDEDQNIVKKDVPNMIVEECGCV</sequence>
<evidence type="ECO:0000313" key="13">
    <source>
        <dbReference type="RefSeq" id="XP_032815797.1"/>
    </source>
</evidence>
<dbReference type="Gene3D" id="2.10.90.10">
    <property type="entry name" value="Cystine-knot cytokines"/>
    <property type="match status" value="1"/>
</dbReference>
<dbReference type="InterPro" id="IPR015615">
    <property type="entry name" value="TGF-beta-rel"/>
</dbReference>
<dbReference type="PANTHER" id="PTHR11848:SF309">
    <property type="entry name" value="INHIBIN BETA CHAIN"/>
    <property type="match status" value="1"/>
</dbReference>
<evidence type="ECO:0000256" key="7">
    <source>
        <dbReference type="ARBA" id="ARBA00023180"/>
    </source>
</evidence>
<keyword evidence="7" id="KW-0325">Glycoprotein</keyword>
<keyword evidence="6" id="KW-1015">Disulfide bond</keyword>
<feature type="region of interest" description="Disordered" evidence="9">
    <location>
        <begin position="110"/>
        <end position="138"/>
    </location>
</feature>
<dbReference type="SUPFAM" id="SSF57501">
    <property type="entry name" value="Cystine-knot cytokines"/>
    <property type="match status" value="1"/>
</dbReference>
<organism evidence="12 13">
    <name type="scientific">Petromyzon marinus</name>
    <name type="common">Sea lamprey</name>
    <dbReference type="NCBI Taxonomy" id="7757"/>
    <lineage>
        <taxon>Eukaryota</taxon>
        <taxon>Metazoa</taxon>
        <taxon>Chordata</taxon>
        <taxon>Craniata</taxon>
        <taxon>Vertebrata</taxon>
        <taxon>Cyclostomata</taxon>
        <taxon>Hyperoartia</taxon>
        <taxon>Petromyzontiformes</taxon>
        <taxon>Petromyzontidae</taxon>
        <taxon>Petromyzon</taxon>
    </lineage>
</organism>
<dbReference type="AlphaFoldDB" id="A0AAJ7WZS1"/>
<dbReference type="PRINTS" id="PR00669">
    <property type="entry name" value="INHIBINA"/>
</dbReference>
<dbReference type="InterPro" id="IPR001839">
    <property type="entry name" value="TGF-b_C"/>
</dbReference>
<dbReference type="InterPro" id="IPR001111">
    <property type="entry name" value="TGF-b_propeptide"/>
</dbReference>
<evidence type="ECO:0000256" key="1">
    <source>
        <dbReference type="ARBA" id="ARBA00004613"/>
    </source>
</evidence>